<sequence>MKSRRVAKAEMVQRKILHVMELSKGWYSLDTVIAAESLALILQAFGDTKDSKELLERCLNVRKDLLPDDHIQVCANLLHLARVAMLDCSQHKKLNVSRAKAELDMAKNHLYNSIMFGLV</sequence>
<evidence type="ECO:0000313" key="2">
    <source>
        <dbReference type="EnsemblPlants" id="KRG90377"/>
    </source>
</evidence>
<dbReference type="eggNOG" id="KOG1840">
    <property type="taxonomic scope" value="Eukaryota"/>
</dbReference>
<dbReference type="Proteomes" id="UP000008827">
    <property type="component" value="Chromosome 20"/>
</dbReference>
<reference evidence="1 2" key="1">
    <citation type="journal article" date="2010" name="Nature">
        <title>Genome sequence of the palaeopolyploid soybean.</title>
        <authorList>
            <person name="Schmutz J."/>
            <person name="Cannon S.B."/>
            <person name="Schlueter J."/>
            <person name="Ma J."/>
            <person name="Mitros T."/>
            <person name="Nelson W."/>
            <person name="Hyten D.L."/>
            <person name="Song Q."/>
            <person name="Thelen J.J."/>
            <person name="Cheng J."/>
            <person name="Xu D."/>
            <person name="Hellsten U."/>
            <person name="May G.D."/>
            <person name="Yu Y."/>
            <person name="Sakurai T."/>
            <person name="Umezawa T."/>
            <person name="Bhattacharyya M.K."/>
            <person name="Sandhu D."/>
            <person name="Valliyodan B."/>
            <person name="Lindquist E."/>
            <person name="Peto M."/>
            <person name="Grant D."/>
            <person name="Shu S."/>
            <person name="Goodstein D."/>
            <person name="Barry K."/>
            <person name="Futrell-Griggs M."/>
            <person name="Abernathy B."/>
            <person name="Du J."/>
            <person name="Tian Z."/>
            <person name="Zhu L."/>
            <person name="Gill N."/>
            <person name="Joshi T."/>
            <person name="Libault M."/>
            <person name="Sethuraman A."/>
            <person name="Zhang X.-C."/>
            <person name="Shinozaki K."/>
            <person name="Nguyen H.T."/>
            <person name="Wing R.A."/>
            <person name="Cregan P."/>
            <person name="Specht J."/>
            <person name="Grimwood J."/>
            <person name="Rokhsar D."/>
            <person name="Stacey G."/>
            <person name="Shoemaker R.C."/>
            <person name="Jackson S.A."/>
        </authorList>
    </citation>
    <scope>NUCLEOTIDE SEQUENCE</scope>
    <source>
        <strain evidence="2">cv. Williams 82</strain>
        <tissue evidence="1">Callus</tissue>
    </source>
</reference>
<dbReference type="InterPro" id="IPR011990">
    <property type="entry name" value="TPR-like_helical_dom_sf"/>
</dbReference>
<dbReference type="EnsemblPlants" id="KRG90377">
    <property type="protein sequence ID" value="KRG90377"/>
    <property type="gene ID" value="GLYMA_20G087300"/>
</dbReference>
<organism evidence="1">
    <name type="scientific">Glycine max</name>
    <name type="common">Soybean</name>
    <name type="synonym">Glycine hispida</name>
    <dbReference type="NCBI Taxonomy" id="3847"/>
    <lineage>
        <taxon>Eukaryota</taxon>
        <taxon>Viridiplantae</taxon>
        <taxon>Streptophyta</taxon>
        <taxon>Embryophyta</taxon>
        <taxon>Tracheophyta</taxon>
        <taxon>Spermatophyta</taxon>
        <taxon>Magnoliopsida</taxon>
        <taxon>eudicotyledons</taxon>
        <taxon>Gunneridae</taxon>
        <taxon>Pentapetalae</taxon>
        <taxon>rosids</taxon>
        <taxon>fabids</taxon>
        <taxon>Fabales</taxon>
        <taxon>Fabaceae</taxon>
        <taxon>Papilionoideae</taxon>
        <taxon>50 kb inversion clade</taxon>
        <taxon>NPAAA clade</taxon>
        <taxon>indigoferoid/millettioid clade</taxon>
        <taxon>Phaseoleae</taxon>
        <taxon>Glycine</taxon>
        <taxon>Glycine subgen. Soja</taxon>
    </lineage>
</organism>
<accession>K7N2D8</accession>
<dbReference type="PANTHER" id="PTHR47689:SF2">
    <property type="entry name" value="TETRATRICOPEPTIDE REPEAT (TPR)-LIKE SUPERFAMILY PROTEIN"/>
    <property type="match status" value="1"/>
</dbReference>
<dbReference type="STRING" id="3847.K7N2D8"/>
<name>K7N2D8_SOYBN</name>
<dbReference type="PaxDb" id="3847-GLYMA20G21821.1"/>
<reference evidence="1" key="3">
    <citation type="submission" date="2018-07" db="EMBL/GenBank/DDBJ databases">
        <title>WGS assembly of Glycine max.</title>
        <authorList>
            <person name="Schmutz J."/>
            <person name="Cannon S."/>
            <person name="Schlueter J."/>
            <person name="Ma J."/>
            <person name="Mitros T."/>
            <person name="Nelson W."/>
            <person name="Hyten D."/>
            <person name="Song Q."/>
            <person name="Thelen J."/>
            <person name="Cheng J."/>
            <person name="Xu D."/>
            <person name="Hellsten U."/>
            <person name="May G."/>
            <person name="Yu Y."/>
            <person name="Sakurai T."/>
            <person name="Umezawa T."/>
            <person name="Bhattacharyya M."/>
            <person name="Sandhu D."/>
            <person name="Valliyodan B."/>
            <person name="Lindquist E."/>
            <person name="Peto M."/>
            <person name="Grant D."/>
            <person name="Shu S."/>
            <person name="Goodstein D."/>
            <person name="Barry K."/>
            <person name="Futrell-Griggs M."/>
            <person name="Abernathy B."/>
            <person name="Du J."/>
            <person name="Tian Z."/>
            <person name="Zhu L."/>
            <person name="Gill N."/>
            <person name="Joshi T."/>
            <person name="Libault M."/>
            <person name="Sethuraman A."/>
            <person name="Zhang X."/>
            <person name="Shinozaki K."/>
            <person name="Nguyen H."/>
            <person name="Wing R."/>
            <person name="Cregan P."/>
            <person name="Specht J."/>
            <person name="Grimwood J."/>
            <person name="Rokhsar D."/>
            <person name="Stacey G."/>
            <person name="Shoemaker R."/>
            <person name="Jackson S."/>
        </authorList>
    </citation>
    <scope>NUCLEOTIDE SEQUENCE</scope>
    <source>
        <tissue evidence="1">Callus</tissue>
    </source>
</reference>
<evidence type="ECO:0000313" key="1">
    <source>
        <dbReference type="EMBL" id="KRG90377.1"/>
    </source>
</evidence>
<gene>
    <name evidence="1" type="ORF">GLYMA_20G087300</name>
</gene>
<reference evidence="2" key="2">
    <citation type="submission" date="2018-02" db="UniProtKB">
        <authorList>
            <consortium name="EnsemblPlants"/>
        </authorList>
    </citation>
    <scope>IDENTIFICATION</scope>
    <source>
        <strain evidence="2">Williams 82</strain>
    </source>
</reference>
<proteinExistence type="predicted"/>
<dbReference type="InParanoid" id="K7N2D8"/>
<dbReference type="EMBL" id="CM000853">
    <property type="protein sequence ID" value="KRG90377.1"/>
    <property type="molecule type" value="Genomic_DNA"/>
</dbReference>
<dbReference type="AlphaFoldDB" id="K7N2D8"/>
<dbReference type="Gene3D" id="1.25.40.10">
    <property type="entry name" value="Tetratricopeptide repeat domain"/>
    <property type="match status" value="1"/>
</dbReference>
<dbReference type="PANTHER" id="PTHR47689">
    <property type="entry name" value="TETRATRICOPEPTIDE REPEAT (TPR)-LIKE SUPERFAMILY PROTEIN"/>
    <property type="match status" value="1"/>
</dbReference>
<evidence type="ECO:0000313" key="3">
    <source>
        <dbReference type="Proteomes" id="UP000008827"/>
    </source>
</evidence>
<dbReference type="HOGENOM" id="CLU_2065721_0_0_1"/>
<dbReference type="Gramene" id="KRG90377">
    <property type="protein sequence ID" value="KRG90377"/>
    <property type="gene ID" value="GLYMA_20G087300"/>
</dbReference>
<protein>
    <recommendedName>
        <fullName evidence="4">MalT-like TPR region domain-containing protein</fullName>
    </recommendedName>
</protein>
<keyword evidence="3" id="KW-1185">Reference proteome</keyword>
<evidence type="ECO:0008006" key="4">
    <source>
        <dbReference type="Google" id="ProtNLM"/>
    </source>
</evidence>
<dbReference type="SMR" id="K7N2D8"/>